<dbReference type="Gene3D" id="2.40.70.10">
    <property type="entry name" value="Acid Proteases"/>
    <property type="match status" value="1"/>
</dbReference>
<dbReference type="Proteomes" id="UP000215335">
    <property type="component" value="Unassembled WGS sequence"/>
</dbReference>
<dbReference type="OrthoDB" id="7697830at2759"/>
<name>A0A232EEB2_9HYME</name>
<evidence type="ECO:0000313" key="2">
    <source>
        <dbReference type="EMBL" id="OXU16668.1"/>
    </source>
</evidence>
<accession>A0A232EEB2</accession>
<dbReference type="STRING" id="543379.A0A232EEB2"/>
<gene>
    <name evidence="2" type="ORF">TSAR_014492</name>
</gene>
<reference evidence="2 3" key="1">
    <citation type="journal article" date="2017" name="Curr. Biol.">
        <title>The Evolution of Venom by Co-option of Single-Copy Genes.</title>
        <authorList>
            <person name="Martinson E.O."/>
            <person name="Mrinalini"/>
            <person name="Kelkar Y.D."/>
            <person name="Chang C.H."/>
            <person name="Werren J.H."/>
        </authorList>
    </citation>
    <scope>NUCLEOTIDE SEQUENCE [LARGE SCALE GENOMIC DNA]</scope>
    <source>
        <strain evidence="2 3">Alberta</strain>
        <tissue evidence="2">Whole body</tissue>
    </source>
</reference>
<comment type="caution">
    <text evidence="2">The sequence shown here is derived from an EMBL/GenBank/DDBJ whole genome shotgun (WGS) entry which is preliminary data.</text>
</comment>
<dbReference type="Pfam" id="PF22936">
    <property type="entry name" value="Pol_BBD"/>
    <property type="match status" value="1"/>
</dbReference>
<evidence type="ECO:0000259" key="1">
    <source>
        <dbReference type="Pfam" id="PF22936"/>
    </source>
</evidence>
<protein>
    <recommendedName>
        <fullName evidence="1">Retrovirus-related Pol polyprotein from transposon TNT 1-94-like beta-barrel domain-containing protein</fullName>
    </recommendedName>
</protein>
<feature type="domain" description="Retrovirus-related Pol polyprotein from transposon TNT 1-94-like beta-barrel" evidence="1">
    <location>
        <begin position="170"/>
        <end position="251"/>
    </location>
</feature>
<sequence length="295" mass="33394">MLKFNETTPLSKHLICFDEMMVELQAAGATINTSRQRLAFVKIKLLDYEVKLQTEKSETSAKVLQIETITSADKKNKKNKIFKGNFKKKQINGYKNKKFNKNNKNKPCDHCGRRNHERKDCYFLKNNTTGEDNQRTLHTIQMQNEEQKFTFMTADQVENKQSSDLTKVNFVIDSGATDHVLKDIDIFKTLSTLDKPIKISIAKKGEAINATKIGTIEVTTNLGVTGLLENVLYVPEASTNLLSVRRIQQAGMSIIFGESGGVMVKRGVQQKICVKLVYLENKHGCLSQKKETEVI</sequence>
<dbReference type="EMBL" id="NNAY01005450">
    <property type="protein sequence ID" value="OXU16668.1"/>
    <property type="molecule type" value="Genomic_DNA"/>
</dbReference>
<dbReference type="InterPro" id="IPR054722">
    <property type="entry name" value="PolX-like_BBD"/>
</dbReference>
<dbReference type="AlphaFoldDB" id="A0A232EEB2"/>
<proteinExistence type="predicted"/>
<evidence type="ECO:0000313" key="3">
    <source>
        <dbReference type="Proteomes" id="UP000215335"/>
    </source>
</evidence>
<dbReference type="InterPro" id="IPR021109">
    <property type="entry name" value="Peptidase_aspartic_dom_sf"/>
</dbReference>
<keyword evidence="3" id="KW-1185">Reference proteome</keyword>
<organism evidence="2 3">
    <name type="scientific">Trichomalopsis sarcophagae</name>
    <dbReference type="NCBI Taxonomy" id="543379"/>
    <lineage>
        <taxon>Eukaryota</taxon>
        <taxon>Metazoa</taxon>
        <taxon>Ecdysozoa</taxon>
        <taxon>Arthropoda</taxon>
        <taxon>Hexapoda</taxon>
        <taxon>Insecta</taxon>
        <taxon>Pterygota</taxon>
        <taxon>Neoptera</taxon>
        <taxon>Endopterygota</taxon>
        <taxon>Hymenoptera</taxon>
        <taxon>Apocrita</taxon>
        <taxon>Proctotrupomorpha</taxon>
        <taxon>Chalcidoidea</taxon>
        <taxon>Pteromalidae</taxon>
        <taxon>Pteromalinae</taxon>
        <taxon>Trichomalopsis</taxon>
    </lineage>
</organism>